<accession>A0A016WI46</accession>
<dbReference type="InterPro" id="IPR036444">
    <property type="entry name" value="PLipase_A2_dom_sf"/>
</dbReference>
<evidence type="ECO:0008006" key="4">
    <source>
        <dbReference type="Google" id="ProtNLM"/>
    </source>
</evidence>
<proteinExistence type="predicted"/>
<keyword evidence="3" id="KW-1185">Reference proteome</keyword>
<dbReference type="GO" id="GO:0004623">
    <property type="term" value="F:phospholipase A2 activity"/>
    <property type="evidence" value="ECO:0007669"/>
    <property type="project" value="InterPro"/>
</dbReference>
<dbReference type="Proteomes" id="UP000024635">
    <property type="component" value="Unassembled WGS sequence"/>
</dbReference>
<reference evidence="3" key="1">
    <citation type="journal article" date="2015" name="Nat. Genet.">
        <title>The genome and transcriptome of the zoonotic hookworm Ancylostoma ceylanicum identify infection-specific gene families.</title>
        <authorList>
            <person name="Schwarz E.M."/>
            <person name="Hu Y."/>
            <person name="Antoshechkin I."/>
            <person name="Miller M.M."/>
            <person name="Sternberg P.W."/>
            <person name="Aroian R.V."/>
        </authorList>
    </citation>
    <scope>NUCLEOTIDE SEQUENCE</scope>
    <source>
        <strain evidence="3">HY135</strain>
    </source>
</reference>
<protein>
    <recommendedName>
        <fullName evidence="4">Phospholipase A2</fullName>
    </recommendedName>
</protein>
<comment type="caution">
    <text evidence="2">The sequence shown here is derived from an EMBL/GenBank/DDBJ whole genome shotgun (WGS) entry which is preliminary data.</text>
</comment>
<gene>
    <name evidence="2" type="primary">Acey_s0655.g1202</name>
    <name evidence="2" type="synonym">Acey-H23N18.5</name>
    <name evidence="2" type="ORF">Y032_0655g1202</name>
</gene>
<keyword evidence="1" id="KW-0732">Signal</keyword>
<feature type="signal peptide" evidence="1">
    <location>
        <begin position="1"/>
        <end position="18"/>
    </location>
</feature>
<dbReference type="SUPFAM" id="SSF48619">
    <property type="entry name" value="Phospholipase A2, PLA2"/>
    <property type="match status" value="1"/>
</dbReference>
<name>A0A016WI46_9BILA</name>
<dbReference type="GO" id="GO:0006644">
    <property type="term" value="P:phospholipid metabolic process"/>
    <property type="evidence" value="ECO:0007669"/>
    <property type="project" value="InterPro"/>
</dbReference>
<sequence length="109" mass="11867">MKSASVILLCIMCGVTLAKLRCGNDGIQHGIAQNLLQNDCKGRLGKIDACCVSHTTCYQQKKTQKVCDDTFCDCINQAANSLPLCSFHANNFCATARTFGGFQYNKPPQ</sequence>
<dbReference type="EMBL" id="JARK01000255">
    <property type="protein sequence ID" value="EYC39474.1"/>
    <property type="molecule type" value="Genomic_DNA"/>
</dbReference>
<evidence type="ECO:0000313" key="2">
    <source>
        <dbReference type="EMBL" id="EYC39474.1"/>
    </source>
</evidence>
<evidence type="ECO:0000256" key="1">
    <source>
        <dbReference type="SAM" id="SignalP"/>
    </source>
</evidence>
<dbReference type="GO" id="GO:0050482">
    <property type="term" value="P:arachidonate secretion"/>
    <property type="evidence" value="ECO:0007669"/>
    <property type="project" value="InterPro"/>
</dbReference>
<feature type="chain" id="PRO_5001491344" description="Phospholipase A2" evidence="1">
    <location>
        <begin position="19"/>
        <end position="109"/>
    </location>
</feature>
<organism evidence="2 3">
    <name type="scientific">Ancylostoma ceylanicum</name>
    <dbReference type="NCBI Taxonomy" id="53326"/>
    <lineage>
        <taxon>Eukaryota</taxon>
        <taxon>Metazoa</taxon>
        <taxon>Ecdysozoa</taxon>
        <taxon>Nematoda</taxon>
        <taxon>Chromadorea</taxon>
        <taxon>Rhabditida</taxon>
        <taxon>Rhabditina</taxon>
        <taxon>Rhabditomorpha</taxon>
        <taxon>Strongyloidea</taxon>
        <taxon>Ancylostomatidae</taxon>
        <taxon>Ancylostomatinae</taxon>
        <taxon>Ancylostoma</taxon>
    </lineage>
</organism>
<dbReference type="OrthoDB" id="5773255at2759"/>
<dbReference type="InterPro" id="IPR053322">
    <property type="entry name" value="PLA2-like"/>
</dbReference>
<dbReference type="PANTHER" id="PTHR34228">
    <property type="entry name" value="PROTEIN CBG09474-RELATED"/>
    <property type="match status" value="1"/>
</dbReference>
<evidence type="ECO:0000313" key="3">
    <source>
        <dbReference type="Proteomes" id="UP000024635"/>
    </source>
</evidence>
<dbReference type="AlphaFoldDB" id="A0A016WI46"/>
<dbReference type="PANTHER" id="PTHR34228:SF4">
    <property type="entry name" value="VENOM PROTEIN"/>
    <property type="match status" value="1"/>
</dbReference>